<feature type="domain" description="Ig-like" evidence="6">
    <location>
        <begin position="399"/>
        <end position="486"/>
    </location>
</feature>
<feature type="domain" description="Ig-like" evidence="6">
    <location>
        <begin position="187"/>
        <end position="278"/>
    </location>
</feature>
<dbReference type="SMART" id="SM00408">
    <property type="entry name" value="IGc2"/>
    <property type="match status" value="5"/>
</dbReference>
<comment type="caution">
    <text evidence="8">The sequence shown here is derived from an EMBL/GenBank/DDBJ whole genome shotgun (WGS) entry which is preliminary data.</text>
</comment>
<dbReference type="SUPFAM" id="SSF48726">
    <property type="entry name" value="Immunoglobulin"/>
    <property type="match status" value="6"/>
</dbReference>
<dbReference type="EMBL" id="JBJQND010000012">
    <property type="protein sequence ID" value="KAL3860640.1"/>
    <property type="molecule type" value="Genomic_DNA"/>
</dbReference>
<sequence length="1237" mass="138663">MDPSFPGYLIFLFQVALNVALYSCPLGWDNFNGHCYKFDFGKALTYEDANSACWIQGGSLVSVNTRGEYDFIANWLLRHDQWNANTWYTSGEYSMGQIRWYGDGSYLNDTSAYYHGSFPDEQNQQSYITYVFTETTKKYEWSMVPGDDKRQFICEIPLRDINRIVQMNRKFDYGIPATTFDKLQMGPKVDIFPNNEVVIGDSPMVYLECLAQGNPQPRHIWYEQTDSGWEELDIASDNRYTFSGGRFSIENPVEVKDAGIYRCKMENSFGSVTSVPISLSFGQLGQFSPNTPGPVEAALYQGTFIQCNPPSAKPALTYQWYKDTIFNFIRPELQNYQFISSNGNLYFSEVQEHDSGFYHCVVTLTVGPGYRISTIQPPSRTSKGIELKIKGNPSSEYGPIIHNDFIAVFPKPALVGQDIRLECFAYGRMPLIYAWTRGDGSLPERYKLLDSNRILVIPDAKMQDEGNYTCHVQSRIGSGTTAKDIYLVIQAIPVFILPLHDMHADEGSELIWRCEVRAKPWATYTWYKNSVHVTNIPHEIEIRENVLWIRRLNKSRDSGMYQCIATNALGSATSGAQLRVLSFKPSFDKNPPPPEVLAGNGGNVTIDCAPEAAPVPDISWYKNGGDLGLVPSQDGRVRMNIEGSLVITKVSPADEGFYKCVAKNVNGESEITLKLTVVSDLTFFRSPIDAVVDVNQTHFFYCEASYNYEVFDLVYVWKFNGRIINTDRDPFYKRNVDTPGSRGLYIINAQFKHAGVYECIAQTRLAEITASAQLSVRGPPGEPAGVYAEKGQRNATAIRLYWSWSPAADNGAPIAYYIVEARTNYDPKWKVLKAGIPSEMTKLQNPEHPNRRSYVVNNLSPHTSYSFRIRAVNVPHGAGDPSIPTGFYLMPSDKPTVAPTNVGGGGGSEGTLTITWDPLSRADEAGHGFGYEAFWKLTNDTTWSNSKVGNITKYTVTLTRDLYFLLYDVKVRAYNDIGYGPESSVNQIYSAEGVPLIQVQNLRGYPINGTAVMVTWDPLPDSRDVVKGKVAGYEIDYYDMNNPRGVADSLYLFEPNDHAIVIGLQPYQDYWFNIEVFNSAATGTPSEKYKISTNENPPSKYPEFVYVYSHGHGSVKVQWRGVSTGFREASLEGYKLKWWKAGDEIQTAMERSVGIVDEAVIDGIEKDNVYKLRVMAYNRGGDGKNSPTVFFTLGGQVAFDAETAQILTAESGSENMQTTKKYLTTAFVILHGLVAIL</sequence>
<feature type="domain" description="Ig-like" evidence="6">
    <location>
        <begin position="700"/>
        <end position="775"/>
    </location>
</feature>
<feature type="domain" description="Ig-like" evidence="6">
    <location>
        <begin position="292"/>
        <end position="363"/>
    </location>
</feature>
<dbReference type="PROSITE" id="PS50041">
    <property type="entry name" value="C_TYPE_LECTIN_2"/>
    <property type="match status" value="1"/>
</dbReference>
<dbReference type="CDD" id="cd00063">
    <property type="entry name" value="FN3"/>
    <property type="match status" value="4"/>
</dbReference>
<dbReference type="FunFam" id="2.60.40.10:FF:000032">
    <property type="entry name" value="palladin isoform X1"/>
    <property type="match status" value="1"/>
</dbReference>
<dbReference type="InterPro" id="IPR003961">
    <property type="entry name" value="FN3_dom"/>
</dbReference>
<evidence type="ECO:0000256" key="3">
    <source>
        <dbReference type="ARBA" id="ARBA00023319"/>
    </source>
</evidence>
<keyword evidence="3" id="KW-0393">Immunoglobulin domain</keyword>
<evidence type="ECO:0000256" key="2">
    <source>
        <dbReference type="ARBA" id="ARBA00023157"/>
    </source>
</evidence>
<dbReference type="Pfam" id="PF00059">
    <property type="entry name" value="Lectin_C"/>
    <property type="match status" value="1"/>
</dbReference>
<protein>
    <recommendedName>
        <fullName evidence="10">Contactin</fullName>
    </recommendedName>
</protein>
<evidence type="ECO:0000259" key="6">
    <source>
        <dbReference type="PROSITE" id="PS50835"/>
    </source>
</evidence>
<dbReference type="PANTHER" id="PTHR44170:SF6">
    <property type="entry name" value="CONTACTIN"/>
    <property type="match status" value="1"/>
</dbReference>
<evidence type="ECO:0000313" key="9">
    <source>
        <dbReference type="Proteomes" id="UP001634394"/>
    </source>
</evidence>
<dbReference type="CDD" id="cd00037">
    <property type="entry name" value="CLECT"/>
    <property type="match status" value="1"/>
</dbReference>
<dbReference type="SMART" id="SM00060">
    <property type="entry name" value="FN3"/>
    <property type="match status" value="4"/>
</dbReference>
<dbReference type="Proteomes" id="UP001634394">
    <property type="component" value="Unassembled WGS sequence"/>
</dbReference>
<dbReference type="Pfam" id="PF00041">
    <property type="entry name" value="fn3"/>
    <property type="match status" value="2"/>
</dbReference>
<feature type="domain" description="C-type lectin" evidence="5">
    <location>
        <begin position="31"/>
        <end position="155"/>
    </location>
</feature>
<reference evidence="8 9" key="1">
    <citation type="submission" date="2024-11" db="EMBL/GenBank/DDBJ databases">
        <title>Chromosome-level genome assembly of the freshwater bivalve Anodonta woodiana.</title>
        <authorList>
            <person name="Chen X."/>
        </authorList>
    </citation>
    <scope>NUCLEOTIDE SEQUENCE [LARGE SCALE GENOMIC DNA]</scope>
    <source>
        <strain evidence="8">MN2024</strain>
        <tissue evidence="8">Gills</tissue>
    </source>
</reference>
<feature type="domain" description="Fibronectin type-III" evidence="7">
    <location>
        <begin position="1101"/>
        <end position="1196"/>
    </location>
</feature>
<feature type="domain" description="Fibronectin type-III" evidence="7">
    <location>
        <begin position="898"/>
        <end position="993"/>
    </location>
</feature>
<accession>A0ABD3VGN8</accession>
<evidence type="ECO:0008006" key="10">
    <source>
        <dbReference type="Google" id="ProtNLM"/>
    </source>
</evidence>
<dbReference type="InterPro" id="IPR003598">
    <property type="entry name" value="Ig_sub2"/>
</dbReference>
<dbReference type="SMART" id="SM00034">
    <property type="entry name" value="CLECT"/>
    <property type="match status" value="1"/>
</dbReference>
<dbReference type="Gene3D" id="3.10.100.10">
    <property type="entry name" value="Mannose-Binding Protein A, subunit A"/>
    <property type="match status" value="1"/>
</dbReference>
<dbReference type="InterPro" id="IPR016186">
    <property type="entry name" value="C-type_lectin-like/link_sf"/>
</dbReference>
<feature type="domain" description="Ig-like" evidence="6">
    <location>
        <begin position="585"/>
        <end position="676"/>
    </location>
</feature>
<feature type="domain" description="Fibronectin type-III" evidence="7">
    <location>
        <begin position="998"/>
        <end position="1096"/>
    </location>
</feature>
<dbReference type="AlphaFoldDB" id="A0ABD3VGN8"/>
<dbReference type="InterPro" id="IPR036179">
    <property type="entry name" value="Ig-like_dom_sf"/>
</dbReference>
<evidence type="ECO:0000256" key="1">
    <source>
        <dbReference type="ARBA" id="ARBA00022737"/>
    </source>
</evidence>
<keyword evidence="1" id="KW-0677">Repeat</keyword>
<name>A0ABD3VGN8_SINWO</name>
<dbReference type="PROSITE" id="PS50853">
    <property type="entry name" value="FN3"/>
    <property type="match status" value="4"/>
</dbReference>
<dbReference type="Pfam" id="PF13927">
    <property type="entry name" value="Ig_3"/>
    <property type="match status" value="3"/>
</dbReference>
<feature type="domain" description="Ig-like" evidence="6">
    <location>
        <begin position="493"/>
        <end position="582"/>
    </location>
</feature>
<dbReference type="FunFam" id="2.60.40.10:FF:000035">
    <property type="entry name" value="Contactin 1"/>
    <property type="match status" value="1"/>
</dbReference>
<evidence type="ECO:0000313" key="8">
    <source>
        <dbReference type="EMBL" id="KAL3860640.1"/>
    </source>
</evidence>
<keyword evidence="9" id="KW-1185">Reference proteome</keyword>
<dbReference type="InterPro" id="IPR013098">
    <property type="entry name" value="Ig_I-set"/>
</dbReference>
<evidence type="ECO:0000256" key="4">
    <source>
        <dbReference type="SAM" id="SignalP"/>
    </source>
</evidence>
<evidence type="ECO:0000259" key="5">
    <source>
        <dbReference type="PROSITE" id="PS50041"/>
    </source>
</evidence>
<evidence type="ECO:0000259" key="7">
    <source>
        <dbReference type="PROSITE" id="PS50853"/>
    </source>
</evidence>
<organism evidence="8 9">
    <name type="scientific">Sinanodonta woodiana</name>
    <name type="common">Chinese pond mussel</name>
    <name type="synonym">Anodonta woodiana</name>
    <dbReference type="NCBI Taxonomy" id="1069815"/>
    <lineage>
        <taxon>Eukaryota</taxon>
        <taxon>Metazoa</taxon>
        <taxon>Spiralia</taxon>
        <taxon>Lophotrochozoa</taxon>
        <taxon>Mollusca</taxon>
        <taxon>Bivalvia</taxon>
        <taxon>Autobranchia</taxon>
        <taxon>Heteroconchia</taxon>
        <taxon>Palaeoheterodonta</taxon>
        <taxon>Unionida</taxon>
        <taxon>Unionoidea</taxon>
        <taxon>Unionidae</taxon>
        <taxon>Unioninae</taxon>
        <taxon>Sinanodonta</taxon>
    </lineage>
</organism>
<dbReference type="InterPro" id="IPR007110">
    <property type="entry name" value="Ig-like_dom"/>
</dbReference>
<dbReference type="SUPFAM" id="SSF56436">
    <property type="entry name" value="C-type lectin-like"/>
    <property type="match status" value="1"/>
</dbReference>
<feature type="domain" description="Fibronectin type-III" evidence="7">
    <location>
        <begin position="779"/>
        <end position="892"/>
    </location>
</feature>
<dbReference type="SMART" id="SM00409">
    <property type="entry name" value="IG"/>
    <property type="match status" value="6"/>
</dbReference>
<dbReference type="InterPro" id="IPR036116">
    <property type="entry name" value="FN3_sf"/>
</dbReference>
<dbReference type="InterPro" id="IPR003599">
    <property type="entry name" value="Ig_sub"/>
</dbReference>
<dbReference type="PANTHER" id="PTHR44170">
    <property type="entry name" value="PROTEIN SIDEKICK"/>
    <property type="match status" value="1"/>
</dbReference>
<dbReference type="Pfam" id="PF07679">
    <property type="entry name" value="I-set"/>
    <property type="match status" value="1"/>
</dbReference>
<dbReference type="PROSITE" id="PS50835">
    <property type="entry name" value="IG_LIKE"/>
    <property type="match status" value="6"/>
</dbReference>
<gene>
    <name evidence="8" type="ORF">ACJMK2_010736</name>
</gene>
<dbReference type="InterPro" id="IPR013783">
    <property type="entry name" value="Ig-like_fold"/>
</dbReference>
<dbReference type="InterPro" id="IPR016187">
    <property type="entry name" value="CTDL_fold"/>
</dbReference>
<dbReference type="Gene3D" id="2.60.40.10">
    <property type="entry name" value="Immunoglobulins"/>
    <property type="match status" value="10"/>
</dbReference>
<dbReference type="Pfam" id="PF13895">
    <property type="entry name" value="Ig_2"/>
    <property type="match status" value="1"/>
</dbReference>
<feature type="chain" id="PRO_5044814868" description="Contactin" evidence="4">
    <location>
        <begin position="21"/>
        <end position="1237"/>
    </location>
</feature>
<keyword evidence="2" id="KW-1015">Disulfide bond</keyword>
<keyword evidence="4" id="KW-0732">Signal</keyword>
<feature type="signal peptide" evidence="4">
    <location>
        <begin position="1"/>
        <end position="20"/>
    </location>
</feature>
<proteinExistence type="predicted"/>
<dbReference type="SUPFAM" id="SSF49265">
    <property type="entry name" value="Fibronectin type III"/>
    <property type="match status" value="2"/>
</dbReference>
<dbReference type="InterPro" id="IPR001304">
    <property type="entry name" value="C-type_lectin-like"/>
</dbReference>
<dbReference type="GO" id="GO:0016020">
    <property type="term" value="C:membrane"/>
    <property type="evidence" value="ECO:0007669"/>
    <property type="project" value="UniProtKB-SubCell"/>
</dbReference>